<evidence type="ECO:0000256" key="2">
    <source>
        <dbReference type="SAM" id="Phobius"/>
    </source>
</evidence>
<feature type="transmembrane region" description="Helical" evidence="2">
    <location>
        <begin position="644"/>
        <end position="664"/>
    </location>
</feature>
<dbReference type="EMBL" id="BAABDC010000001">
    <property type="protein sequence ID" value="GAA3696986.1"/>
    <property type="molecule type" value="Genomic_DNA"/>
</dbReference>
<feature type="transmembrane region" description="Helical" evidence="2">
    <location>
        <begin position="542"/>
        <end position="562"/>
    </location>
</feature>
<dbReference type="Pfam" id="PF00656">
    <property type="entry name" value="Peptidase_C14"/>
    <property type="match status" value="1"/>
</dbReference>
<feature type="transmembrane region" description="Helical" evidence="2">
    <location>
        <begin position="703"/>
        <end position="719"/>
    </location>
</feature>
<dbReference type="NCBIfam" id="NF047832">
    <property type="entry name" value="caspase_w_EACC1"/>
    <property type="match status" value="1"/>
</dbReference>
<feature type="transmembrane region" description="Helical" evidence="2">
    <location>
        <begin position="574"/>
        <end position="593"/>
    </location>
</feature>
<dbReference type="RefSeq" id="WP_344942893.1">
    <property type="nucleotide sequence ID" value="NZ_BAABDC010000001.1"/>
</dbReference>
<evidence type="ECO:0000313" key="5">
    <source>
        <dbReference type="Proteomes" id="UP001501468"/>
    </source>
</evidence>
<feature type="transmembrane region" description="Helical" evidence="2">
    <location>
        <begin position="477"/>
        <end position="498"/>
    </location>
</feature>
<evidence type="ECO:0000259" key="3">
    <source>
        <dbReference type="Pfam" id="PF00656"/>
    </source>
</evidence>
<keyword evidence="5" id="KW-1185">Reference proteome</keyword>
<feature type="domain" description="Peptidase C14 caspase" evidence="3">
    <location>
        <begin position="19"/>
        <end position="257"/>
    </location>
</feature>
<comment type="caution">
    <text evidence="4">The sequence shown here is derived from an EMBL/GenBank/DDBJ whole genome shotgun (WGS) entry which is preliminary data.</text>
</comment>
<sequence>MTEPQAGRGATGEQGGRHTRRALIIANDTYDHASLSQLRAPEADARALAEVLGDPEIGGFDVSIVHNAASYEVQAHVDDLFADSRPEDLLLLHFSGHGLKNDAGELFIAARNTRPDRLGSTALAADFVQRCMRSSRAHSIVLFLDCCYGGAFGQGVTVRAAGPVNVMDSFPAGRLGGGRGRAVISASSAMEYAFEGTTLAADHQVPPSIFTSAVVEGLRTGDADRDEDGLVSLNELYDYVFDRVRETNPNQTPGRDVEMSGELYLARSRRRRVRPVPIPDAIASALREPDPTYRRGAVSELRDRLAHPDLGVALGALEALQEVARSDTKAVADDASAILQSAAPQVSPPAIDFGELAPGVVDAIHRELRVTGVPLAGDVHVDAEPPLSAVVEGTLVTVTLTPNGLAYAGSITLSSPTGSVVVPVRASLARGAEPDDETTTERAGPPPVLAERPPAARAVAEHVTPTSELGPRRRLRVAAGLAAIAAGVLILASMTLPWRYGQTYAESDRWLVPSMAILGLLVLTAGAVMFAPRVRTEVSLGLLLGVSGTAAASMLTFFGILAEQSSDAAGTGTWFALIGLLVAASCGPAAVAVAAWRQAVPVSRVDWRDPGSLAALGLGAFTAAVFISYAVHLGSLSNAGYEAGVAYVWAVLTVIAAIGAVMVRPAAVGRVLLAAWGLGTLSYSLSEWVYLTDHSPESLGMPFLVAAGLALAAAALLIGRRSPSDAPAPTA</sequence>
<keyword evidence="2" id="KW-0472">Membrane</keyword>
<feature type="region of interest" description="Disordered" evidence="1">
    <location>
        <begin position="428"/>
        <end position="454"/>
    </location>
</feature>
<keyword evidence="2" id="KW-0812">Transmembrane</keyword>
<dbReference type="Gene3D" id="3.40.50.1460">
    <property type="match status" value="1"/>
</dbReference>
<proteinExistence type="predicted"/>
<dbReference type="InterPro" id="IPR018247">
    <property type="entry name" value="EF_Hand_1_Ca_BS"/>
</dbReference>
<keyword evidence="2" id="KW-1133">Transmembrane helix</keyword>
<feature type="transmembrane region" description="Helical" evidence="2">
    <location>
        <begin position="613"/>
        <end position="632"/>
    </location>
</feature>
<feature type="transmembrane region" description="Helical" evidence="2">
    <location>
        <begin position="510"/>
        <end position="530"/>
    </location>
</feature>
<name>A0ABP7CVJ8_9MICO</name>
<organism evidence="4 5">
    <name type="scientific">Terrabacter ginsenosidimutans</name>
    <dbReference type="NCBI Taxonomy" id="490575"/>
    <lineage>
        <taxon>Bacteria</taxon>
        <taxon>Bacillati</taxon>
        <taxon>Actinomycetota</taxon>
        <taxon>Actinomycetes</taxon>
        <taxon>Micrococcales</taxon>
        <taxon>Intrasporangiaceae</taxon>
        <taxon>Terrabacter</taxon>
    </lineage>
</organism>
<evidence type="ECO:0000313" key="4">
    <source>
        <dbReference type="EMBL" id="GAA3696986.1"/>
    </source>
</evidence>
<protein>
    <submittedName>
        <fullName evidence="4">Caspase family protein</fullName>
    </submittedName>
</protein>
<gene>
    <name evidence="4" type="ORF">GCM10022399_11820</name>
</gene>
<dbReference type="PANTHER" id="PTHR22576">
    <property type="entry name" value="MUCOSA ASSOCIATED LYMPHOID TISSUE LYMPHOMA TRANSLOCATION PROTEIN 1/PARACASPASE"/>
    <property type="match status" value="1"/>
</dbReference>
<evidence type="ECO:0000256" key="1">
    <source>
        <dbReference type="SAM" id="MobiDB-lite"/>
    </source>
</evidence>
<dbReference type="Proteomes" id="UP001501468">
    <property type="component" value="Unassembled WGS sequence"/>
</dbReference>
<reference evidence="5" key="1">
    <citation type="journal article" date="2019" name="Int. J. Syst. Evol. Microbiol.">
        <title>The Global Catalogue of Microorganisms (GCM) 10K type strain sequencing project: providing services to taxonomists for standard genome sequencing and annotation.</title>
        <authorList>
            <consortium name="The Broad Institute Genomics Platform"/>
            <consortium name="The Broad Institute Genome Sequencing Center for Infectious Disease"/>
            <person name="Wu L."/>
            <person name="Ma J."/>
        </authorList>
    </citation>
    <scope>NUCLEOTIDE SEQUENCE [LARGE SCALE GENOMIC DNA]</scope>
    <source>
        <strain evidence="5">JCM 17125</strain>
    </source>
</reference>
<dbReference type="PANTHER" id="PTHR22576:SF37">
    <property type="entry name" value="MUCOSA-ASSOCIATED LYMPHOID TISSUE LYMPHOMA TRANSLOCATION PROTEIN 1"/>
    <property type="match status" value="1"/>
</dbReference>
<dbReference type="InterPro" id="IPR029030">
    <property type="entry name" value="Caspase-like_dom_sf"/>
</dbReference>
<dbReference type="InterPro" id="IPR011600">
    <property type="entry name" value="Pept_C14_caspase"/>
</dbReference>
<dbReference type="PROSITE" id="PS00018">
    <property type="entry name" value="EF_HAND_1"/>
    <property type="match status" value="1"/>
</dbReference>
<dbReference type="SUPFAM" id="SSF52129">
    <property type="entry name" value="Caspase-like"/>
    <property type="match status" value="1"/>
</dbReference>
<dbReference type="InterPro" id="IPR052039">
    <property type="entry name" value="Caspase-related_regulators"/>
</dbReference>
<accession>A0ABP7CVJ8</accession>